<feature type="transmembrane region" description="Helical" evidence="4">
    <location>
        <begin position="275"/>
        <end position="295"/>
    </location>
</feature>
<feature type="transmembrane region" description="Helical" evidence="4">
    <location>
        <begin position="365"/>
        <end position="388"/>
    </location>
</feature>
<feature type="transmembrane region" description="Helical" evidence="4">
    <location>
        <begin position="20"/>
        <end position="40"/>
    </location>
</feature>
<keyword evidence="7" id="KW-1185">Reference proteome</keyword>
<sequence length="421" mass="45775">MSDSATTVAKPGFKAMFSLYLAMMSVGMGQTVVFAILPMLGRELHLDLLVFQLPFSDIVIEPREMAITSLSALTAFAFFIAAPIWGRLSDRWGRKPLIIMGLFGYVIGTLTFNGVAYLGLSGVMMGTALFSCLIISRAFHAVVMSPTHPAAAAYMVDVTSVHERTKGMGKLQAFNQLGVMLGPALAWFVSINYLAPLYIQAGVSLIVGILVWRYLPSIPVSNTSGKKQLKLSYFDPRYRLFMAVGFAIFSLLGMVQQTLGFYFQDILAVDGVRAAQLFSSAMVVSSVAILGAQFLVVRRYSGLPMRLLRFGLPFMLLSYVLLANASALWMLYLSMALFGFGMGLTGPSFTASATMAVESHEQGSLAGLIGAIAGLGFMFGPLVGGALYRISPSYPYWCAAIVMVFIILILSFLEKSWKKQK</sequence>
<organism evidence="6 7">
    <name type="scientific">Zhongshania arctica</name>
    <dbReference type="NCBI Taxonomy" id="3238302"/>
    <lineage>
        <taxon>Bacteria</taxon>
        <taxon>Pseudomonadati</taxon>
        <taxon>Pseudomonadota</taxon>
        <taxon>Gammaproteobacteria</taxon>
        <taxon>Cellvibrionales</taxon>
        <taxon>Spongiibacteraceae</taxon>
        <taxon>Zhongshania</taxon>
    </lineage>
</organism>
<keyword evidence="1 4" id="KW-0812">Transmembrane</keyword>
<evidence type="ECO:0000256" key="1">
    <source>
        <dbReference type="ARBA" id="ARBA00022692"/>
    </source>
</evidence>
<dbReference type="InterPro" id="IPR020846">
    <property type="entry name" value="MFS_dom"/>
</dbReference>
<keyword evidence="2 4" id="KW-1133">Transmembrane helix</keyword>
<feature type="transmembrane region" description="Helical" evidence="4">
    <location>
        <begin position="394"/>
        <end position="413"/>
    </location>
</feature>
<dbReference type="Pfam" id="PF07690">
    <property type="entry name" value="MFS_1"/>
    <property type="match status" value="1"/>
</dbReference>
<comment type="caution">
    <text evidence="6">The sequence shown here is derived from an EMBL/GenBank/DDBJ whole genome shotgun (WGS) entry which is preliminary data.</text>
</comment>
<evidence type="ECO:0000313" key="6">
    <source>
        <dbReference type="EMBL" id="MEX1665769.1"/>
    </source>
</evidence>
<name>A0ABV3TYG0_9GAMM</name>
<dbReference type="PROSITE" id="PS50850">
    <property type="entry name" value="MFS"/>
    <property type="match status" value="1"/>
</dbReference>
<evidence type="ECO:0000313" key="7">
    <source>
        <dbReference type="Proteomes" id="UP001557484"/>
    </source>
</evidence>
<keyword evidence="3 4" id="KW-0472">Membrane</keyword>
<dbReference type="SUPFAM" id="SSF103473">
    <property type="entry name" value="MFS general substrate transporter"/>
    <property type="match status" value="1"/>
</dbReference>
<dbReference type="PANTHER" id="PTHR23546:SF1">
    <property type="entry name" value="MEMBRANE PROTEIN"/>
    <property type="match status" value="1"/>
</dbReference>
<feature type="transmembrane region" description="Helical" evidence="4">
    <location>
        <begin position="173"/>
        <end position="191"/>
    </location>
</feature>
<evidence type="ECO:0000259" key="5">
    <source>
        <dbReference type="PROSITE" id="PS50850"/>
    </source>
</evidence>
<gene>
    <name evidence="6" type="ORF">AB4875_09720</name>
</gene>
<feature type="transmembrane region" description="Helical" evidence="4">
    <location>
        <begin position="197"/>
        <end position="215"/>
    </location>
</feature>
<reference evidence="6 7" key="1">
    <citation type="journal article" date="2011" name="Int. J. Syst. Evol. Microbiol.">
        <title>Zhongshania antarctica gen. nov., sp. nov. and Zhongshania guokunii sp. nov., gammaproteobacteria respectively isolated from coastal attached (fast) ice and surface seawater of the Antarctic.</title>
        <authorList>
            <person name="Li H.J."/>
            <person name="Zhang X.Y."/>
            <person name="Chen C.X."/>
            <person name="Zhang Y.J."/>
            <person name="Gao Z.M."/>
            <person name="Yu Y."/>
            <person name="Chen X.L."/>
            <person name="Chen B."/>
            <person name="Zhang Y.Z."/>
        </authorList>
    </citation>
    <scope>NUCLEOTIDE SEQUENCE [LARGE SCALE GENOMIC DNA]</scope>
    <source>
        <strain evidence="6 7">R06B22</strain>
    </source>
</reference>
<feature type="transmembrane region" description="Helical" evidence="4">
    <location>
        <begin position="97"/>
        <end position="117"/>
    </location>
</feature>
<dbReference type="InterPro" id="IPR011701">
    <property type="entry name" value="MFS"/>
</dbReference>
<dbReference type="RefSeq" id="WP_368375866.1">
    <property type="nucleotide sequence ID" value="NZ_JBFRYB010000001.1"/>
</dbReference>
<proteinExistence type="predicted"/>
<dbReference type="InterPro" id="IPR036259">
    <property type="entry name" value="MFS_trans_sf"/>
</dbReference>
<feature type="domain" description="Major facilitator superfamily (MFS) profile" evidence="5">
    <location>
        <begin position="15"/>
        <end position="418"/>
    </location>
</feature>
<evidence type="ECO:0000256" key="3">
    <source>
        <dbReference type="ARBA" id="ARBA00023136"/>
    </source>
</evidence>
<evidence type="ECO:0000256" key="4">
    <source>
        <dbReference type="SAM" id="Phobius"/>
    </source>
</evidence>
<accession>A0ABV3TYG0</accession>
<protein>
    <submittedName>
        <fullName evidence="6">MFS transporter</fullName>
    </submittedName>
</protein>
<feature type="transmembrane region" description="Helical" evidence="4">
    <location>
        <begin position="307"/>
        <end position="325"/>
    </location>
</feature>
<evidence type="ECO:0000256" key="2">
    <source>
        <dbReference type="ARBA" id="ARBA00022989"/>
    </source>
</evidence>
<dbReference type="Gene3D" id="1.20.1250.20">
    <property type="entry name" value="MFS general substrate transporter like domains"/>
    <property type="match status" value="1"/>
</dbReference>
<dbReference type="EMBL" id="JBFRYB010000001">
    <property type="protein sequence ID" value="MEX1665769.1"/>
    <property type="molecule type" value="Genomic_DNA"/>
</dbReference>
<feature type="transmembrane region" description="Helical" evidence="4">
    <location>
        <begin position="65"/>
        <end position="85"/>
    </location>
</feature>
<dbReference type="Proteomes" id="UP001557484">
    <property type="component" value="Unassembled WGS sequence"/>
</dbReference>
<dbReference type="PANTHER" id="PTHR23546">
    <property type="entry name" value="TRANSPORT PROTEIN"/>
    <property type="match status" value="1"/>
</dbReference>
<feature type="transmembrane region" description="Helical" evidence="4">
    <location>
        <begin position="236"/>
        <end position="255"/>
    </location>
</feature>